<reference evidence="13 14" key="1">
    <citation type="submission" date="2020-12" db="EMBL/GenBank/DDBJ databases">
        <title>Bacterial novel species Pedobacter sp. SD-b isolated from soil.</title>
        <authorList>
            <person name="Jung H.-Y."/>
        </authorList>
    </citation>
    <scope>NUCLEOTIDE SEQUENCE [LARGE SCALE GENOMIC DNA]</scope>
    <source>
        <strain evidence="13 14">SD-b</strain>
    </source>
</reference>
<dbReference type="Gene3D" id="2.40.170.20">
    <property type="entry name" value="TonB-dependent receptor, beta-barrel domain"/>
    <property type="match status" value="1"/>
</dbReference>
<keyword evidence="14" id="KW-1185">Reference proteome</keyword>
<dbReference type="Gene3D" id="2.60.40.1120">
    <property type="entry name" value="Carboxypeptidase-like, regulatory domain"/>
    <property type="match status" value="1"/>
</dbReference>
<feature type="domain" description="TonB-dependent receptor-like beta-barrel" evidence="11">
    <location>
        <begin position="476"/>
        <end position="883"/>
    </location>
</feature>
<comment type="caution">
    <text evidence="13">The sequence shown here is derived from an EMBL/GenBank/DDBJ whole genome shotgun (WGS) entry which is preliminary data.</text>
</comment>
<keyword evidence="7 8" id="KW-0998">Cell outer membrane</keyword>
<dbReference type="PROSITE" id="PS52016">
    <property type="entry name" value="TONB_DEPENDENT_REC_3"/>
    <property type="match status" value="1"/>
</dbReference>
<feature type="signal peptide" evidence="10">
    <location>
        <begin position="1"/>
        <end position="19"/>
    </location>
</feature>
<dbReference type="SUPFAM" id="SSF49464">
    <property type="entry name" value="Carboxypeptidase regulatory domain-like"/>
    <property type="match status" value="1"/>
</dbReference>
<evidence type="ECO:0000256" key="10">
    <source>
        <dbReference type="SAM" id="SignalP"/>
    </source>
</evidence>
<feature type="domain" description="TonB-dependent receptor plug" evidence="12">
    <location>
        <begin position="128"/>
        <end position="230"/>
    </location>
</feature>
<evidence type="ECO:0000256" key="7">
    <source>
        <dbReference type="ARBA" id="ARBA00023237"/>
    </source>
</evidence>
<dbReference type="SUPFAM" id="SSF56935">
    <property type="entry name" value="Porins"/>
    <property type="match status" value="1"/>
</dbReference>
<keyword evidence="5 9" id="KW-0798">TonB box</keyword>
<evidence type="ECO:0000313" key="14">
    <source>
        <dbReference type="Proteomes" id="UP000660024"/>
    </source>
</evidence>
<dbReference type="RefSeq" id="WP_200584587.1">
    <property type="nucleotide sequence ID" value="NZ_JAEHFY010000003.1"/>
</dbReference>
<dbReference type="InterPro" id="IPR008969">
    <property type="entry name" value="CarboxyPept-like_regulatory"/>
</dbReference>
<feature type="chain" id="PRO_5046816107" evidence="10">
    <location>
        <begin position="20"/>
        <end position="933"/>
    </location>
</feature>
<evidence type="ECO:0000259" key="11">
    <source>
        <dbReference type="Pfam" id="PF00593"/>
    </source>
</evidence>
<dbReference type="InterPro" id="IPR036942">
    <property type="entry name" value="Beta-barrel_TonB_sf"/>
</dbReference>
<keyword evidence="6 8" id="KW-0472">Membrane</keyword>
<keyword evidence="13" id="KW-0675">Receptor</keyword>
<comment type="subcellular location">
    <subcellularLocation>
        <location evidence="1 8">Cell outer membrane</location>
        <topology evidence="1 8">Multi-pass membrane protein</topology>
    </subcellularLocation>
</comment>
<name>A0ABS1BG79_9SPHI</name>
<organism evidence="13 14">
    <name type="scientific">Pedobacter segetis</name>
    <dbReference type="NCBI Taxonomy" id="2793069"/>
    <lineage>
        <taxon>Bacteria</taxon>
        <taxon>Pseudomonadati</taxon>
        <taxon>Bacteroidota</taxon>
        <taxon>Sphingobacteriia</taxon>
        <taxon>Sphingobacteriales</taxon>
        <taxon>Sphingobacteriaceae</taxon>
        <taxon>Pedobacter</taxon>
    </lineage>
</organism>
<evidence type="ECO:0000259" key="12">
    <source>
        <dbReference type="Pfam" id="PF07715"/>
    </source>
</evidence>
<keyword evidence="10" id="KW-0732">Signal</keyword>
<dbReference type="Pfam" id="PF13715">
    <property type="entry name" value="CarbopepD_reg_2"/>
    <property type="match status" value="1"/>
</dbReference>
<proteinExistence type="inferred from homology"/>
<dbReference type="InterPro" id="IPR000531">
    <property type="entry name" value="Beta-barrel_TonB"/>
</dbReference>
<dbReference type="EMBL" id="JAEHFY010000003">
    <property type="protein sequence ID" value="MBK0381801.1"/>
    <property type="molecule type" value="Genomic_DNA"/>
</dbReference>
<dbReference type="InterPro" id="IPR012910">
    <property type="entry name" value="Plug_dom"/>
</dbReference>
<evidence type="ECO:0000256" key="9">
    <source>
        <dbReference type="RuleBase" id="RU003357"/>
    </source>
</evidence>
<evidence type="ECO:0000256" key="6">
    <source>
        <dbReference type="ARBA" id="ARBA00023136"/>
    </source>
</evidence>
<evidence type="ECO:0000313" key="13">
    <source>
        <dbReference type="EMBL" id="MBK0381801.1"/>
    </source>
</evidence>
<comment type="similarity">
    <text evidence="8 9">Belongs to the TonB-dependent receptor family.</text>
</comment>
<dbReference type="Gene3D" id="2.170.130.10">
    <property type="entry name" value="TonB-dependent receptor, plug domain"/>
    <property type="match status" value="1"/>
</dbReference>
<dbReference type="Proteomes" id="UP000660024">
    <property type="component" value="Unassembled WGS sequence"/>
</dbReference>
<protein>
    <submittedName>
        <fullName evidence="13">TonB-dependent receptor</fullName>
    </submittedName>
</protein>
<dbReference type="PANTHER" id="PTHR40980">
    <property type="entry name" value="PLUG DOMAIN-CONTAINING PROTEIN"/>
    <property type="match status" value="1"/>
</dbReference>
<evidence type="ECO:0000256" key="5">
    <source>
        <dbReference type="ARBA" id="ARBA00023077"/>
    </source>
</evidence>
<keyword evidence="3 8" id="KW-1134">Transmembrane beta strand</keyword>
<sequence length="933" mass="104153">MKIRLITFLFLFITSAAFSQNTLTGKLLDAKNGEQLVGATIKLYNPVTNAITQLDGSFKFKDLSSGNYHIQCAYLGYLKLDTVLNIGSSLSVVFYLQRSSTNLHEVTIVGVKDGSSQQYARRAEQKSDNVSNIVSAKSIQLSPDLTVANVLQRVSGVSIERSNTGDGENAIIRGMDKRYNVTLINGVKIPSPDNRNRFVPLDIFPADLLDRLEVIKSLTPNMEADASGGVMNIVMKDAPDHLIVNANAAAGYSQIFLNQDAMLFGKGAINLQSPAEINGEQYLAKISDFTKSNYRYSAKNFPVNSVGGFSIGNRFLHDKLGAIAAFSYQNNFRGSSSVFFEPSTQPNPSTDKNTDSSPVFTDGFFRTYTSQQNRVGAHLKLDYHLSPKTTFSLFSTFLQLNKTEYRHSIDSVLAIQRVGPGQGLVEIADRSRYEKQNISSFTLQGKHLVSQRFSADWSAVYSKATRKLPDFGQLKSTHQVGIDANGNTYETPFLLLSFGRDWQHNTDKDLAGYLNLHYYPTLFKQKVAFDFGGLYRHKNRDNYDNKYTLSPKSNPDGSPQVFNGIDQAQFIFNPANAALGSASSNPGVYTFDEIIAAGYGELKFLILKKLEFLGGVRFESTAQNYETSAPISFVGKSGSISYLDVLPSAHFKYILNRKQAVRLSYYKSISRPAYADIIPFPDASTSEFYTLNGNINLKHTQIDNLDFRYEVFPGGLDAFMVGAFYKFLQNPIEYALKQTTTSGQELRPDNFGNATNYGVEVVFTKYFGTWGVSGNYTYTHSNISSNKGLYYRDTNGNLTTIYVEQNRPLQGQSAHIGNFSLLYKNVKQGIDAQLAAVYTGERIAQLSLYRNLDYWQKASTVLDFSAEKKISKHLKIYAKANNLLNTPYEVIIKQPNRFTTGKLALPAQNNNSYILTQRDLYQPSYLLGLRYKL</sequence>
<keyword evidence="4 8" id="KW-0812">Transmembrane</keyword>
<dbReference type="Pfam" id="PF00593">
    <property type="entry name" value="TonB_dep_Rec_b-barrel"/>
    <property type="match status" value="1"/>
</dbReference>
<evidence type="ECO:0000256" key="1">
    <source>
        <dbReference type="ARBA" id="ARBA00004571"/>
    </source>
</evidence>
<keyword evidence="2 8" id="KW-0813">Transport</keyword>
<evidence type="ECO:0000256" key="8">
    <source>
        <dbReference type="PROSITE-ProRule" id="PRU01360"/>
    </source>
</evidence>
<accession>A0ABS1BG79</accession>
<gene>
    <name evidence="13" type="ORF">I5M32_02410</name>
</gene>
<dbReference type="Pfam" id="PF07715">
    <property type="entry name" value="Plug"/>
    <property type="match status" value="1"/>
</dbReference>
<evidence type="ECO:0000256" key="4">
    <source>
        <dbReference type="ARBA" id="ARBA00022692"/>
    </source>
</evidence>
<dbReference type="InterPro" id="IPR039426">
    <property type="entry name" value="TonB-dep_rcpt-like"/>
</dbReference>
<evidence type="ECO:0000256" key="3">
    <source>
        <dbReference type="ARBA" id="ARBA00022452"/>
    </source>
</evidence>
<dbReference type="PANTHER" id="PTHR40980:SF4">
    <property type="entry name" value="TONB-DEPENDENT RECEPTOR-LIKE BETA-BARREL DOMAIN-CONTAINING PROTEIN"/>
    <property type="match status" value="1"/>
</dbReference>
<evidence type="ECO:0000256" key="2">
    <source>
        <dbReference type="ARBA" id="ARBA00022448"/>
    </source>
</evidence>
<dbReference type="InterPro" id="IPR037066">
    <property type="entry name" value="Plug_dom_sf"/>
</dbReference>
<dbReference type="CDD" id="cd00161">
    <property type="entry name" value="beta-trefoil_Ricin-like"/>
    <property type="match status" value="1"/>
</dbReference>